<evidence type="ECO:0000256" key="2">
    <source>
        <dbReference type="SAM" id="Phobius"/>
    </source>
</evidence>
<reference evidence="3" key="1">
    <citation type="journal article" date="1999" name="Methods Enzymol.">
        <title>High-efficiency full-length cDNA cloning.</title>
        <authorList>
            <person name="Carninci P."/>
            <person name="Hayashizaki Y."/>
        </authorList>
    </citation>
    <scope>NUCLEOTIDE SEQUENCE</scope>
    <source>
        <strain evidence="3">NOD</strain>
        <tissue evidence="3">Activated spleen</tissue>
    </source>
</reference>
<dbReference type="InterPro" id="IPR035899">
    <property type="entry name" value="DBL_dom_sf"/>
</dbReference>
<keyword evidence="2" id="KW-0472">Membrane</keyword>
<dbReference type="PeptideAtlas" id="Q3U173"/>
<gene>
    <name evidence="4" type="primary">Prex1</name>
    <name evidence="4" type="synonym">BC067047</name>
    <name evidence="4" type="synonym">Setd6</name>
</gene>
<evidence type="ECO:0000313" key="4">
    <source>
        <dbReference type="MGI" id="MGI:3040696"/>
    </source>
</evidence>
<dbReference type="SUPFAM" id="SSF48065">
    <property type="entry name" value="DBL homology domain (DH-domain)"/>
    <property type="match status" value="1"/>
</dbReference>
<feature type="transmembrane region" description="Helical" evidence="2">
    <location>
        <begin position="97"/>
        <end position="122"/>
    </location>
</feature>
<accession>Q3U173</accession>
<reference evidence="3" key="2">
    <citation type="journal article" date="2000" name="Genome Res.">
        <title>Normalization and subtraction of cap-trapper-selected cDNAs to prepare full-length cDNA libraries for rapid discovery of new genes.</title>
        <authorList>
            <person name="Carninci P."/>
            <person name="Shibata Y."/>
            <person name="Hayatsu N."/>
            <person name="Sugahara Y."/>
            <person name="Shibata K."/>
            <person name="Itoh M."/>
            <person name="Konno H."/>
            <person name="Okazaki Y."/>
            <person name="Muramatsu M."/>
            <person name="Hayashizaki Y."/>
        </authorList>
    </citation>
    <scope>NUCLEOTIDE SEQUENCE</scope>
    <source>
        <strain evidence="3">NOD</strain>
        <tissue evidence="3">Activated spleen</tissue>
    </source>
</reference>
<feature type="region of interest" description="Disordered" evidence="1">
    <location>
        <begin position="1"/>
        <end position="33"/>
    </location>
</feature>
<proteinExistence type="evidence at transcript level"/>
<dbReference type="AlphaFoldDB" id="Q3U173"/>
<reference evidence="3" key="5">
    <citation type="journal article" date="2002" name="Nature">
        <title>Analysis of the mouse transcriptome based on functional annotation of 60,770 full-length cDNAs.</title>
        <authorList>
            <consortium name="The FANTOM Consortium and the RIKEN Genome Exploration Research Group Phase I and II Team"/>
        </authorList>
    </citation>
    <scope>NUCLEOTIDE SEQUENCE</scope>
    <source>
        <strain evidence="3">NOD</strain>
        <tissue evidence="3">Activated spleen</tissue>
    </source>
</reference>
<evidence type="ECO:0000256" key="1">
    <source>
        <dbReference type="SAM" id="MobiDB-lite"/>
    </source>
</evidence>
<evidence type="ECO:0000313" key="3">
    <source>
        <dbReference type="EMBL" id="BAE33627.1"/>
    </source>
</evidence>
<reference evidence="3" key="8">
    <citation type="journal article" date="2005" name="Science">
        <title>Antisense Transcription in the Mammalian Transcriptome.</title>
        <authorList>
            <consortium name="RIKEN Genome Exploration Research Group and Genome Science Group (Genome Network Project Core Group) and the FANTOM Consortium"/>
        </authorList>
    </citation>
    <scope>NUCLEOTIDE SEQUENCE</scope>
    <source>
        <strain evidence="3">NOD</strain>
        <tissue evidence="3">Activated spleen</tissue>
    </source>
</reference>
<reference evidence="3" key="4">
    <citation type="journal article" date="2001" name="Nature">
        <title>Functional annotation of a full-length mouse cDNA collection.</title>
        <authorList>
            <consortium name="The RIKEN Genome Exploration Research Group Phase II Team and the FANTOM Consortium"/>
        </authorList>
    </citation>
    <scope>NUCLEOTIDE SEQUENCE</scope>
    <source>
        <strain evidence="3">NOD</strain>
        <tissue evidence="3">Activated spleen</tissue>
    </source>
</reference>
<organism evidence="3">
    <name type="scientific">Mus musculus</name>
    <name type="common">Mouse</name>
    <dbReference type="NCBI Taxonomy" id="10090"/>
    <lineage>
        <taxon>Eukaryota</taxon>
        <taxon>Metazoa</taxon>
        <taxon>Chordata</taxon>
        <taxon>Craniata</taxon>
        <taxon>Vertebrata</taxon>
        <taxon>Euteleostomi</taxon>
        <taxon>Mammalia</taxon>
        <taxon>Eutheria</taxon>
        <taxon>Euarchontoglires</taxon>
        <taxon>Glires</taxon>
        <taxon>Rodentia</taxon>
        <taxon>Myomorpha</taxon>
        <taxon>Muroidea</taxon>
        <taxon>Muridae</taxon>
        <taxon>Murinae</taxon>
        <taxon>Mus</taxon>
        <taxon>Mus</taxon>
    </lineage>
</organism>
<dbReference type="UCSC" id="uc008nyo.1">
    <property type="organism name" value="mouse"/>
</dbReference>
<keyword evidence="2" id="KW-0812">Transmembrane</keyword>
<name>Q3U173_MOUSE</name>
<keyword evidence="2" id="KW-1133">Transmembrane helix</keyword>
<reference evidence="3" key="3">
    <citation type="journal article" date="2000" name="Genome Res.">
        <title>RIKEN integrated sequence analysis (RISA) system--384-format sequencing pipeline with 384 multicapillary sequencer.</title>
        <authorList>
            <person name="Shibata K."/>
            <person name="Itoh M."/>
            <person name="Aizawa K."/>
            <person name="Nagaoka S."/>
            <person name="Sasaki N."/>
            <person name="Carninci P."/>
            <person name="Konno H."/>
            <person name="Akiyama J."/>
            <person name="Nishi K."/>
            <person name="Kitsunai T."/>
            <person name="Tashiro H."/>
            <person name="Itoh M."/>
            <person name="Sumi N."/>
            <person name="Ishii Y."/>
            <person name="Nakamura S."/>
            <person name="Hazama M."/>
            <person name="Nishine T."/>
            <person name="Harada A."/>
            <person name="Yamamoto R."/>
            <person name="Matsumoto H."/>
            <person name="Sakaguchi S."/>
            <person name="Ikegami T."/>
            <person name="Kashiwagi K."/>
            <person name="Fujiwake S."/>
            <person name="Inoue K."/>
            <person name="Togawa Y."/>
            <person name="Izawa M."/>
            <person name="Ohara E."/>
            <person name="Watahiki M."/>
            <person name="Yoneda Y."/>
            <person name="Ishikawa T."/>
            <person name="Ozawa K."/>
            <person name="Tanaka T."/>
            <person name="Matsuura S."/>
            <person name="Kawai J."/>
            <person name="Okazaki Y."/>
            <person name="Muramatsu M."/>
            <person name="Inoue Y."/>
            <person name="Kira A."/>
            <person name="Hayashizaki Y."/>
        </authorList>
    </citation>
    <scope>NUCLEOTIDE SEQUENCE</scope>
    <source>
        <strain evidence="3">NOD</strain>
        <tissue evidence="3">Activated spleen</tissue>
    </source>
</reference>
<dbReference type="MGI" id="MGI:3040696">
    <property type="gene designation" value="Prex1"/>
</dbReference>
<dbReference type="AGR" id="MGI:3040696"/>
<dbReference type="EMBL" id="AK156208">
    <property type="protein sequence ID" value="BAE33627.1"/>
    <property type="molecule type" value="mRNA"/>
</dbReference>
<feature type="compositionally biased region" description="Gly residues" evidence="1">
    <location>
        <begin position="1"/>
        <end position="19"/>
    </location>
</feature>
<reference evidence="3" key="6">
    <citation type="submission" date="2004-03" db="EMBL/GenBank/DDBJ databases">
        <authorList>
            <person name="Arakawa T."/>
            <person name="Carninci P."/>
            <person name="Fukuda S."/>
            <person name="Hashizume W."/>
            <person name="Hayashida K."/>
            <person name="Hori F."/>
            <person name="Iida J."/>
            <person name="Imamura K."/>
            <person name="Imotani K."/>
            <person name="Itoh M."/>
            <person name="Kanagawa S."/>
            <person name="Kawai J."/>
            <person name="Kojima M."/>
            <person name="Konno H."/>
            <person name="Murata M."/>
            <person name="Nakamura M."/>
            <person name="Ninomiya N."/>
            <person name="Nishiyori H."/>
            <person name="Nomura K."/>
            <person name="Ohno M."/>
            <person name="Sakazume N."/>
            <person name="Sano H."/>
            <person name="Sasaki D."/>
            <person name="Shibata K."/>
            <person name="Shiraki T."/>
            <person name="Tagami M."/>
            <person name="Tagami Y."/>
            <person name="Waki K."/>
            <person name="Watahiki A."/>
            <person name="Muramatsu M."/>
            <person name="Hayashizaki Y."/>
        </authorList>
    </citation>
    <scope>NUCLEOTIDE SEQUENCE</scope>
    <source>
        <strain evidence="3">NOD</strain>
        <tissue evidence="3">Activated spleen</tissue>
    </source>
</reference>
<protein>
    <submittedName>
        <fullName evidence="3">Uncharacterized protein</fullName>
    </submittedName>
</protein>
<reference evidence="3" key="7">
    <citation type="journal article" date="2005" name="Science">
        <title>The Transcriptional Landscape of the Mammalian Genome.</title>
        <authorList>
            <consortium name="The FANTOM Consortium"/>
            <consortium name="Riken Genome Exploration Research Group and Genome Science Group (Genome Network Project Core Group)"/>
        </authorList>
    </citation>
    <scope>NUCLEOTIDE SEQUENCE</scope>
    <source>
        <strain evidence="3">NOD</strain>
        <tissue evidence="3">Activated spleen</tissue>
    </source>
</reference>
<dbReference type="Gene3D" id="1.20.900.10">
    <property type="entry name" value="Dbl homology (DH) domain"/>
    <property type="match status" value="1"/>
</dbReference>
<sequence>MEAPGSGGGDGGGDPGGDGAHPDARGPVSGPCAAARDSERQLRLRLCVLNEILGTERDYVGTLRFLQSAFLQRIRQNVADSVEKGLTEENVKVRTPVAAFCCFLFLLLLLLLLPLGLLLLGVSELTP</sequence>